<dbReference type="Gene3D" id="3.30.56.10">
    <property type="match status" value="2"/>
</dbReference>
<evidence type="ECO:0000256" key="7">
    <source>
        <dbReference type="ARBA" id="ARBA00022723"/>
    </source>
</evidence>
<gene>
    <name evidence="15 20" type="primary">pheT</name>
    <name evidence="20" type="ORF">ABDB84_04325</name>
</gene>
<sequence>MQFSEHWLRSLCNPALDSAALCHLLTMAGLEVEEVEAVAPPFSGVRVAQIVAFEKHPNADKLKVCSVDVGSGELLQIVCGAPNVVLGMKAPCATVGAKLPGFDIKAAKLRGVESFGMMCSADELGMTQDHDGLLVLPEDAPVGADLRDYLTLDDKKITIKLTPNRADCLSLAGIARELAALSDTPLALPQIAPVAPQHDARRTVLLDAPQACPRYAGRIVRNVDAAAPTPDWMRQRLLRSGIRSISAVVDITNYVLLELGQPMHAFDDDVLRGAIHVRMPRAGDQLTLLNAQEVTPADDVLLIADDERVLALAGVMGGEASGVTTATRNVFLESAFFQPDAIAGRARALGFSSDASHRFERGVDFDLALRALERATALLLEICGGEAGPVSETIAEAQLPQRTAVAFRPQRACRVLGIDVEAGVMQAAFERLGMRVMAAGDSWQVTPPSYRFDISIEEDLIEEVARVVGYDNIPPIAPQAGISMLPLPESKRSPHRLRRVLAGRDYQEVISYAFVEEAWEADFAGNTDPVRLANPIASQLAVMRSSLIGGLVGVLGSNLRRRAERVRIFEIGRCFLRSSATEPVAGYEQPVRVAALAWGPALAEQWGVATRKLDFYDVKADVEALLGSAAVFEAAVHPALHPGRCARVVLDGRSVGFVGELHPAWVQKYDLLSAPVLFELELDAALARNLPAYQELARQQAVTRDIALVLRTQVQVAELLAVLKTASSEIVRSIRVFDVYAGKGLEPDTRSIALRVVLQHTERTLEEAEIEQAIQALVKAAGEQLGGQLRS</sequence>
<keyword evidence="8 15" id="KW-0547">Nucleotide-binding</keyword>
<evidence type="ECO:0000259" key="19">
    <source>
        <dbReference type="PROSITE" id="PS51483"/>
    </source>
</evidence>
<dbReference type="Gene3D" id="3.50.40.10">
    <property type="entry name" value="Phenylalanyl-trna Synthetase, Chain B, domain 3"/>
    <property type="match status" value="1"/>
</dbReference>
<dbReference type="InterPro" id="IPR012340">
    <property type="entry name" value="NA-bd_OB-fold"/>
</dbReference>
<feature type="binding site" evidence="15">
    <location>
        <position position="453"/>
    </location>
    <ligand>
        <name>Mg(2+)</name>
        <dbReference type="ChEBI" id="CHEBI:18420"/>
        <note>shared with alpha subunit</note>
    </ligand>
</feature>
<dbReference type="PANTHER" id="PTHR10947">
    <property type="entry name" value="PHENYLALANYL-TRNA SYNTHETASE BETA CHAIN AND LEUCINE-RICH REPEAT-CONTAINING PROTEIN 47"/>
    <property type="match status" value="1"/>
</dbReference>
<reference evidence="20 21" key="1">
    <citation type="journal article" date="2018" name="Int. J. Syst. Evol. Microbiol.">
        <title>Uliginosibacterium sediminicola sp. nov., isolated from freshwater sediment.</title>
        <authorList>
            <person name="Hwang W.M."/>
            <person name="Kim S.M."/>
            <person name="Kang K."/>
            <person name="Ahn T.Y."/>
        </authorList>
    </citation>
    <scope>NUCLEOTIDE SEQUENCE [LARGE SCALE GENOMIC DNA]</scope>
    <source>
        <strain evidence="20 21">M1-21</strain>
    </source>
</reference>
<dbReference type="NCBIfam" id="TIGR00472">
    <property type="entry name" value="pheT_bact"/>
    <property type="match status" value="1"/>
</dbReference>
<dbReference type="InterPro" id="IPR045060">
    <property type="entry name" value="Phe-tRNA-ligase_IIc_bsu"/>
</dbReference>
<dbReference type="Gene3D" id="3.30.70.380">
    <property type="entry name" value="Ferrodoxin-fold anticodon-binding domain"/>
    <property type="match status" value="1"/>
</dbReference>
<evidence type="ECO:0000256" key="14">
    <source>
        <dbReference type="ARBA" id="ARBA00049255"/>
    </source>
</evidence>
<dbReference type="InterPro" id="IPR005121">
    <property type="entry name" value="Fdx_antiC-bd"/>
</dbReference>
<evidence type="ECO:0000256" key="11">
    <source>
        <dbReference type="ARBA" id="ARBA00022884"/>
    </source>
</evidence>
<dbReference type="SMART" id="SM00873">
    <property type="entry name" value="B3_4"/>
    <property type="match status" value="1"/>
</dbReference>
<dbReference type="PROSITE" id="PS51447">
    <property type="entry name" value="FDX_ACB"/>
    <property type="match status" value="1"/>
</dbReference>
<dbReference type="Gene3D" id="2.40.50.140">
    <property type="entry name" value="Nucleic acid-binding proteins"/>
    <property type="match status" value="1"/>
</dbReference>
<keyword evidence="10 15" id="KW-0460">Magnesium</keyword>
<evidence type="ECO:0000256" key="5">
    <source>
        <dbReference type="ARBA" id="ARBA00022555"/>
    </source>
</evidence>
<comment type="cofactor">
    <cofactor evidence="15">
        <name>Mg(2+)</name>
        <dbReference type="ChEBI" id="CHEBI:18420"/>
    </cofactor>
    <text evidence="15">Binds 2 magnesium ions per tetramer.</text>
</comment>
<dbReference type="CDD" id="cd00769">
    <property type="entry name" value="PheRS_beta_core"/>
    <property type="match status" value="1"/>
</dbReference>
<evidence type="ECO:0000256" key="10">
    <source>
        <dbReference type="ARBA" id="ARBA00022842"/>
    </source>
</evidence>
<dbReference type="InterPro" id="IPR041616">
    <property type="entry name" value="PheRS_beta_core"/>
</dbReference>
<dbReference type="InterPro" id="IPR009061">
    <property type="entry name" value="DNA-bd_dom_put_sf"/>
</dbReference>
<evidence type="ECO:0000256" key="3">
    <source>
        <dbReference type="ARBA" id="ARBA00011209"/>
    </source>
</evidence>
<dbReference type="InterPro" id="IPR005146">
    <property type="entry name" value="B3/B4_tRNA-bd"/>
</dbReference>
<name>A0ABU9YVF0_9RHOO</name>
<keyword evidence="5 16" id="KW-0820">tRNA-binding</keyword>
<dbReference type="Pfam" id="PF03484">
    <property type="entry name" value="B5"/>
    <property type="match status" value="1"/>
</dbReference>
<evidence type="ECO:0000256" key="4">
    <source>
        <dbReference type="ARBA" id="ARBA00022490"/>
    </source>
</evidence>
<dbReference type="GO" id="GO:0004826">
    <property type="term" value="F:phenylalanine-tRNA ligase activity"/>
    <property type="evidence" value="ECO:0007669"/>
    <property type="project" value="UniProtKB-EC"/>
</dbReference>
<protein>
    <recommendedName>
        <fullName evidence="15">Phenylalanine--tRNA ligase beta subunit</fullName>
        <ecNumber evidence="15">6.1.1.20</ecNumber>
    </recommendedName>
    <alternativeName>
        <fullName evidence="15">Phenylalanyl-tRNA synthetase beta subunit</fullName>
        <shortName evidence="15">PheRS</shortName>
    </alternativeName>
</protein>
<dbReference type="InterPro" id="IPR020825">
    <property type="entry name" value="Phe-tRNA_synthase-like_B3/B4"/>
</dbReference>
<dbReference type="NCBIfam" id="NF045760">
    <property type="entry name" value="YtpR"/>
    <property type="match status" value="1"/>
</dbReference>
<dbReference type="Proteomes" id="UP001410394">
    <property type="component" value="Unassembled WGS sequence"/>
</dbReference>
<feature type="binding site" evidence="15">
    <location>
        <position position="463"/>
    </location>
    <ligand>
        <name>Mg(2+)</name>
        <dbReference type="ChEBI" id="CHEBI:18420"/>
        <note>shared with alpha subunit</note>
    </ligand>
</feature>
<keyword evidence="12 15" id="KW-0648">Protein biosynthesis</keyword>
<dbReference type="CDD" id="cd02796">
    <property type="entry name" value="tRNA_bind_bactPheRS"/>
    <property type="match status" value="1"/>
</dbReference>
<dbReference type="RefSeq" id="WP_345918463.1">
    <property type="nucleotide sequence ID" value="NZ_JBDIVE010000002.1"/>
</dbReference>
<feature type="domain" description="B5" evidence="19">
    <location>
        <begin position="400"/>
        <end position="475"/>
    </location>
</feature>
<dbReference type="InterPro" id="IPR004532">
    <property type="entry name" value="Phe-tRNA-ligase_IIc_bsu_bact"/>
</dbReference>
<keyword evidence="7 15" id="KW-0479">Metal-binding</keyword>
<evidence type="ECO:0000256" key="12">
    <source>
        <dbReference type="ARBA" id="ARBA00022917"/>
    </source>
</evidence>
<evidence type="ECO:0000313" key="21">
    <source>
        <dbReference type="Proteomes" id="UP001410394"/>
    </source>
</evidence>
<dbReference type="EMBL" id="JBDIVE010000002">
    <property type="protein sequence ID" value="MEN3067694.1"/>
    <property type="molecule type" value="Genomic_DNA"/>
</dbReference>
<dbReference type="PANTHER" id="PTHR10947:SF0">
    <property type="entry name" value="PHENYLALANINE--TRNA LIGASE BETA SUBUNIT"/>
    <property type="match status" value="1"/>
</dbReference>
<comment type="subcellular location">
    <subcellularLocation>
        <location evidence="1 15">Cytoplasm</location>
    </subcellularLocation>
</comment>
<dbReference type="InterPro" id="IPR033714">
    <property type="entry name" value="tRNA_bind_bactPheRS"/>
</dbReference>
<keyword evidence="13 15" id="KW-0030">Aminoacyl-tRNA synthetase</keyword>
<dbReference type="Pfam" id="PF03147">
    <property type="entry name" value="FDX-ACB"/>
    <property type="match status" value="1"/>
</dbReference>
<proteinExistence type="inferred from homology"/>
<evidence type="ECO:0000256" key="6">
    <source>
        <dbReference type="ARBA" id="ARBA00022598"/>
    </source>
</evidence>
<keyword evidence="11 16" id="KW-0694">RNA-binding</keyword>
<evidence type="ECO:0000256" key="9">
    <source>
        <dbReference type="ARBA" id="ARBA00022840"/>
    </source>
</evidence>
<evidence type="ECO:0000256" key="16">
    <source>
        <dbReference type="PROSITE-ProRule" id="PRU00209"/>
    </source>
</evidence>
<feature type="domain" description="FDX-ACB" evidence="18">
    <location>
        <begin position="697"/>
        <end position="790"/>
    </location>
</feature>
<evidence type="ECO:0000256" key="8">
    <source>
        <dbReference type="ARBA" id="ARBA00022741"/>
    </source>
</evidence>
<dbReference type="SUPFAM" id="SSF50249">
    <property type="entry name" value="Nucleic acid-binding proteins"/>
    <property type="match status" value="1"/>
</dbReference>
<dbReference type="InterPro" id="IPR045864">
    <property type="entry name" value="aa-tRNA-synth_II/BPL/LPL"/>
</dbReference>
<dbReference type="Pfam" id="PF17759">
    <property type="entry name" value="tRNA_synthFbeta"/>
    <property type="match status" value="1"/>
</dbReference>
<organism evidence="20 21">
    <name type="scientific">Uliginosibacterium sediminicola</name>
    <dbReference type="NCBI Taxonomy" id="2024550"/>
    <lineage>
        <taxon>Bacteria</taxon>
        <taxon>Pseudomonadati</taxon>
        <taxon>Pseudomonadota</taxon>
        <taxon>Betaproteobacteria</taxon>
        <taxon>Rhodocyclales</taxon>
        <taxon>Zoogloeaceae</taxon>
        <taxon>Uliginosibacterium</taxon>
    </lineage>
</organism>
<dbReference type="SUPFAM" id="SSF54991">
    <property type="entry name" value="Anticodon-binding domain of PheRS"/>
    <property type="match status" value="1"/>
</dbReference>
<comment type="caution">
    <text evidence="20">The sequence shown here is derived from an EMBL/GenBank/DDBJ whole genome shotgun (WGS) entry which is preliminary data.</text>
</comment>
<evidence type="ECO:0000259" key="18">
    <source>
        <dbReference type="PROSITE" id="PS51447"/>
    </source>
</evidence>
<keyword evidence="9 15" id="KW-0067">ATP-binding</keyword>
<comment type="similarity">
    <text evidence="2 15">Belongs to the phenylalanyl-tRNA synthetase beta subunit family. Type 1 subfamily.</text>
</comment>
<evidence type="ECO:0000313" key="20">
    <source>
        <dbReference type="EMBL" id="MEN3067694.1"/>
    </source>
</evidence>
<comment type="subunit">
    <text evidence="3 15">Tetramer of two alpha and two beta subunits.</text>
</comment>
<dbReference type="Pfam" id="PF01588">
    <property type="entry name" value="tRNA_bind"/>
    <property type="match status" value="1"/>
</dbReference>
<feature type="domain" description="TRNA-binding" evidence="17">
    <location>
        <begin position="39"/>
        <end position="147"/>
    </location>
</feature>
<dbReference type="SMART" id="SM00874">
    <property type="entry name" value="B5"/>
    <property type="match status" value="1"/>
</dbReference>
<dbReference type="EC" id="6.1.1.20" evidence="15"/>
<keyword evidence="4 15" id="KW-0963">Cytoplasm</keyword>
<evidence type="ECO:0000259" key="17">
    <source>
        <dbReference type="PROSITE" id="PS50886"/>
    </source>
</evidence>
<accession>A0ABU9YVF0</accession>
<evidence type="ECO:0000256" key="15">
    <source>
        <dbReference type="HAMAP-Rule" id="MF_00283"/>
    </source>
</evidence>
<dbReference type="HAMAP" id="MF_00283">
    <property type="entry name" value="Phe_tRNA_synth_beta1"/>
    <property type="match status" value="1"/>
</dbReference>
<dbReference type="PROSITE" id="PS51483">
    <property type="entry name" value="B5"/>
    <property type="match status" value="1"/>
</dbReference>
<dbReference type="InterPro" id="IPR005147">
    <property type="entry name" value="tRNA_synthase_B5-dom"/>
</dbReference>
<dbReference type="SUPFAM" id="SSF56037">
    <property type="entry name" value="PheT/TilS domain"/>
    <property type="match status" value="1"/>
</dbReference>
<dbReference type="Gene3D" id="3.30.930.10">
    <property type="entry name" value="Bira Bifunctional Protein, Domain 2"/>
    <property type="match status" value="1"/>
</dbReference>
<feature type="binding site" evidence="15">
    <location>
        <position position="459"/>
    </location>
    <ligand>
        <name>Mg(2+)</name>
        <dbReference type="ChEBI" id="CHEBI:18420"/>
        <note>shared with alpha subunit</note>
    </ligand>
</feature>
<evidence type="ECO:0000256" key="2">
    <source>
        <dbReference type="ARBA" id="ARBA00008653"/>
    </source>
</evidence>
<dbReference type="SUPFAM" id="SSF46955">
    <property type="entry name" value="Putative DNA-binding domain"/>
    <property type="match status" value="1"/>
</dbReference>
<evidence type="ECO:0000256" key="1">
    <source>
        <dbReference type="ARBA" id="ARBA00004496"/>
    </source>
</evidence>
<dbReference type="InterPro" id="IPR002547">
    <property type="entry name" value="tRNA-bd_dom"/>
</dbReference>
<dbReference type="SMART" id="SM00896">
    <property type="entry name" value="FDX-ACB"/>
    <property type="match status" value="1"/>
</dbReference>
<dbReference type="PROSITE" id="PS50886">
    <property type="entry name" value="TRBD"/>
    <property type="match status" value="1"/>
</dbReference>
<dbReference type="Pfam" id="PF03483">
    <property type="entry name" value="B3_4"/>
    <property type="match status" value="1"/>
</dbReference>
<keyword evidence="21" id="KW-1185">Reference proteome</keyword>
<feature type="binding site" evidence="15">
    <location>
        <position position="462"/>
    </location>
    <ligand>
        <name>Mg(2+)</name>
        <dbReference type="ChEBI" id="CHEBI:18420"/>
        <note>shared with alpha subunit</note>
    </ligand>
</feature>
<evidence type="ECO:0000256" key="13">
    <source>
        <dbReference type="ARBA" id="ARBA00023146"/>
    </source>
</evidence>
<dbReference type="SUPFAM" id="SSF55681">
    <property type="entry name" value="Class II aaRS and biotin synthetases"/>
    <property type="match status" value="1"/>
</dbReference>
<keyword evidence="6 15" id="KW-0436">Ligase</keyword>
<comment type="catalytic activity">
    <reaction evidence="14 15">
        <text>tRNA(Phe) + L-phenylalanine + ATP = L-phenylalanyl-tRNA(Phe) + AMP + diphosphate + H(+)</text>
        <dbReference type="Rhea" id="RHEA:19413"/>
        <dbReference type="Rhea" id="RHEA-COMP:9668"/>
        <dbReference type="Rhea" id="RHEA-COMP:9699"/>
        <dbReference type="ChEBI" id="CHEBI:15378"/>
        <dbReference type="ChEBI" id="CHEBI:30616"/>
        <dbReference type="ChEBI" id="CHEBI:33019"/>
        <dbReference type="ChEBI" id="CHEBI:58095"/>
        <dbReference type="ChEBI" id="CHEBI:78442"/>
        <dbReference type="ChEBI" id="CHEBI:78531"/>
        <dbReference type="ChEBI" id="CHEBI:456215"/>
        <dbReference type="EC" id="6.1.1.20"/>
    </reaction>
</comment>
<dbReference type="InterPro" id="IPR036690">
    <property type="entry name" value="Fdx_antiC-bd_sf"/>
</dbReference>